<protein>
    <submittedName>
        <fullName evidence="3">Uncharacterized protein</fullName>
    </submittedName>
</protein>
<feature type="region of interest" description="Disordered" evidence="1">
    <location>
        <begin position="115"/>
        <end position="165"/>
    </location>
</feature>
<organism evidence="3 4">
    <name type="scientific">Elysia marginata</name>
    <dbReference type="NCBI Taxonomy" id="1093978"/>
    <lineage>
        <taxon>Eukaryota</taxon>
        <taxon>Metazoa</taxon>
        <taxon>Spiralia</taxon>
        <taxon>Lophotrochozoa</taxon>
        <taxon>Mollusca</taxon>
        <taxon>Gastropoda</taxon>
        <taxon>Heterobranchia</taxon>
        <taxon>Euthyneura</taxon>
        <taxon>Panpulmonata</taxon>
        <taxon>Sacoglossa</taxon>
        <taxon>Placobranchoidea</taxon>
        <taxon>Plakobranchidae</taxon>
        <taxon>Elysia</taxon>
    </lineage>
</organism>
<name>A0AAV4EFQ5_9GAST</name>
<accession>A0AAV4EFQ5</accession>
<dbReference type="AlphaFoldDB" id="A0AAV4EFQ5"/>
<evidence type="ECO:0000313" key="3">
    <source>
        <dbReference type="EMBL" id="GFR59862.1"/>
    </source>
</evidence>
<dbReference type="Proteomes" id="UP000762676">
    <property type="component" value="Unassembled WGS sequence"/>
</dbReference>
<comment type="caution">
    <text evidence="3">The sequence shown here is derived from an EMBL/GenBank/DDBJ whole genome shotgun (WGS) entry which is preliminary data.</text>
</comment>
<feature type="compositionally biased region" description="Basic and acidic residues" evidence="1">
    <location>
        <begin position="71"/>
        <end position="89"/>
    </location>
</feature>
<feature type="signal peptide" evidence="2">
    <location>
        <begin position="1"/>
        <end position="19"/>
    </location>
</feature>
<feature type="compositionally biased region" description="Low complexity" evidence="1">
    <location>
        <begin position="182"/>
        <end position="193"/>
    </location>
</feature>
<reference evidence="3 4" key="1">
    <citation type="journal article" date="2021" name="Elife">
        <title>Chloroplast acquisition without the gene transfer in kleptoplastic sea slugs, Plakobranchus ocellatus.</title>
        <authorList>
            <person name="Maeda T."/>
            <person name="Takahashi S."/>
            <person name="Yoshida T."/>
            <person name="Shimamura S."/>
            <person name="Takaki Y."/>
            <person name="Nagai Y."/>
            <person name="Toyoda A."/>
            <person name="Suzuki Y."/>
            <person name="Arimoto A."/>
            <person name="Ishii H."/>
            <person name="Satoh N."/>
            <person name="Nishiyama T."/>
            <person name="Hasebe M."/>
            <person name="Maruyama T."/>
            <person name="Minagawa J."/>
            <person name="Obokata J."/>
            <person name="Shigenobu S."/>
        </authorList>
    </citation>
    <scope>NUCLEOTIDE SEQUENCE [LARGE SCALE GENOMIC DNA]</scope>
</reference>
<proteinExistence type="predicted"/>
<evidence type="ECO:0000313" key="4">
    <source>
        <dbReference type="Proteomes" id="UP000762676"/>
    </source>
</evidence>
<dbReference type="EMBL" id="BMAT01010742">
    <property type="protein sequence ID" value="GFR59862.1"/>
    <property type="molecule type" value="Genomic_DNA"/>
</dbReference>
<gene>
    <name evidence="3" type="ORF">ElyMa_005394500</name>
</gene>
<keyword evidence="2" id="KW-0732">Signal</keyword>
<evidence type="ECO:0000256" key="1">
    <source>
        <dbReference type="SAM" id="MobiDB-lite"/>
    </source>
</evidence>
<feature type="compositionally biased region" description="Acidic residues" evidence="1">
    <location>
        <begin position="194"/>
        <end position="204"/>
    </location>
</feature>
<evidence type="ECO:0000256" key="2">
    <source>
        <dbReference type="SAM" id="SignalP"/>
    </source>
</evidence>
<feature type="compositionally biased region" description="Polar residues" evidence="1">
    <location>
        <begin position="123"/>
        <end position="139"/>
    </location>
</feature>
<feature type="region of interest" description="Disordered" evidence="1">
    <location>
        <begin position="344"/>
        <end position="363"/>
    </location>
</feature>
<feature type="region of interest" description="Disordered" evidence="1">
    <location>
        <begin position="44"/>
        <end position="89"/>
    </location>
</feature>
<feature type="region of interest" description="Disordered" evidence="1">
    <location>
        <begin position="182"/>
        <end position="207"/>
    </location>
</feature>
<feature type="compositionally biased region" description="Acidic residues" evidence="1">
    <location>
        <begin position="154"/>
        <end position="165"/>
    </location>
</feature>
<feature type="chain" id="PRO_5043573627" evidence="2">
    <location>
        <begin position="20"/>
        <end position="504"/>
    </location>
</feature>
<keyword evidence="4" id="KW-1185">Reference proteome</keyword>
<sequence>MNFCQSIIIGSLAISWSVAMKFCQSTTIVKRADERIVFGNQQNQARVVSKRSDQPTDTPAQGELDEGSEVIVHKEQSVEEDLANRADAARKDFEDTGKIADAMEAAMQSVDNAEADLQRTDAESSPQPSGSEQTSNEAISSPADDTASPGEMVGEGEQEDAQLTVPEEDADIKDLLKVTAEGQTEGQAQTAEQSTEEEVSEQESQDPQLNDFWRQMYQYMDAYPANPRLPFDLYRGRRSLAGSKRAGSRRIKRDLLDDVEYDPAWIRYLYSGEDDGIDTARDDQYNGPTSSVLDMGDSLISDQDDYIPLTDSDAEDLYNELEEYLQWELQRRAGVERLRETLGLSPRQEDISPQEADSRDFPSLYGADVNSGDGTAEDKGLLDSQVYPYATGYSQDEPYYYAAKRNSPSYDLPFGDTEKRYFFPFADEPATHWGAFVPEKRKAEDSDDDERSAFLDDPYLEDYRSPAKRDYNEAIQRLQRLAMALSDNRGPYYTEMVQDQPYKK</sequence>